<protein>
    <recommendedName>
        <fullName evidence="2">Thioesterase domain-containing protein</fullName>
    </recommendedName>
</protein>
<dbReference type="CDD" id="cd03443">
    <property type="entry name" value="PaaI_thioesterase"/>
    <property type="match status" value="1"/>
</dbReference>
<dbReference type="PANTHER" id="PTHR21660">
    <property type="entry name" value="THIOESTERASE SUPERFAMILY MEMBER-RELATED"/>
    <property type="match status" value="1"/>
</dbReference>
<name>A0A8S0UTW7_OLEEU</name>
<dbReference type="EMBL" id="CACTIH010009054">
    <property type="protein sequence ID" value="CAA3021416.1"/>
    <property type="molecule type" value="Genomic_DNA"/>
</dbReference>
<dbReference type="Gene3D" id="3.10.129.10">
    <property type="entry name" value="Hotdog Thioesterase"/>
    <property type="match status" value="1"/>
</dbReference>
<dbReference type="PANTHER" id="PTHR21660:SF12">
    <property type="entry name" value="OS07G0462700 PROTEIN"/>
    <property type="match status" value="1"/>
</dbReference>
<dbReference type="OrthoDB" id="46529at2759"/>
<accession>A0A8S0UTW7</accession>
<dbReference type="Gramene" id="OE9A056592T3">
    <property type="protein sequence ID" value="OE9A056592C3"/>
    <property type="gene ID" value="OE9A056592"/>
</dbReference>
<dbReference type="SUPFAM" id="SSF54637">
    <property type="entry name" value="Thioesterase/thiol ester dehydrase-isomerase"/>
    <property type="match status" value="1"/>
</dbReference>
<organism evidence="3 4">
    <name type="scientific">Olea europaea subsp. europaea</name>
    <dbReference type="NCBI Taxonomy" id="158383"/>
    <lineage>
        <taxon>Eukaryota</taxon>
        <taxon>Viridiplantae</taxon>
        <taxon>Streptophyta</taxon>
        <taxon>Embryophyta</taxon>
        <taxon>Tracheophyta</taxon>
        <taxon>Spermatophyta</taxon>
        <taxon>Magnoliopsida</taxon>
        <taxon>eudicotyledons</taxon>
        <taxon>Gunneridae</taxon>
        <taxon>Pentapetalae</taxon>
        <taxon>asterids</taxon>
        <taxon>lamiids</taxon>
        <taxon>Lamiales</taxon>
        <taxon>Oleaceae</taxon>
        <taxon>Oleeae</taxon>
        <taxon>Olea</taxon>
    </lineage>
</organism>
<keyword evidence="4" id="KW-1185">Reference proteome</keyword>
<dbReference type="AlphaFoldDB" id="A0A8S0UTW7"/>
<comment type="similarity">
    <text evidence="1">Belongs to the thioesterase PaaI family.</text>
</comment>
<sequence>MTTEDSPRATVDLISTSTTISKDIPSEALELITHFYNGTGVFHKIKPEHNVKDSFSNLIGGVLKVITIQRGKISCLLTIKPPTLNAYGGMHGGSVGAVAERVATACARTVVGKDKSLFLGELSISYLSAAPRNAEVIVDVSVVRSGRNLTVVVVEFRHKESGRSAFITRATFYNMPIASL</sequence>
<dbReference type="InterPro" id="IPR029069">
    <property type="entry name" value="HotDog_dom_sf"/>
</dbReference>
<dbReference type="Proteomes" id="UP000594638">
    <property type="component" value="Unassembled WGS sequence"/>
</dbReference>
<dbReference type="Pfam" id="PF03061">
    <property type="entry name" value="4HBT"/>
    <property type="match status" value="1"/>
</dbReference>
<evidence type="ECO:0000313" key="3">
    <source>
        <dbReference type="EMBL" id="CAA3021416.1"/>
    </source>
</evidence>
<gene>
    <name evidence="3" type="ORF">OLEA9_A056592</name>
</gene>
<dbReference type="InterPro" id="IPR006683">
    <property type="entry name" value="Thioestr_dom"/>
</dbReference>
<dbReference type="Gramene" id="OE9A056592T2">
    <property type="protein sequence ID" value="OE9A056592C2"/>
    <property type="gene ID" value="OE9A056592"/>
</dbReference>
<feature type="domain" description="Thioesterase" evidence="2">
    <location>
        <begin position="87"/>
        <end position="162"/>
    </location>
</feature>
<dbReference type="GO" id="GO:0047617">
    <property type="term" value="F:fatty acyl-CoA hydrolase activity"/>
    <property type="evidence" value="ECO:0007669"/>
    <property type="project" value="InterPro"/>
</dbReference>
<proteinExistence type="inferred from homology"/>
<evidence type="ECO:0000259" key="2">
    <source>
        <dbReference type="Pfam" id="PF03061"/>
    </source>
</evidence>
<reference evidence="3 4" key="1">
    <citation type="submission" date="2019-12" db="EMBL/GenBank/DDBJ databases">
        <authorList>
            <person name="Alioto T."/>
            <person name="Alioto T."/>
            <person name="Gomez Garrido J."/>
        </authorList>
    </citation>
    <scope>NUCLEOTIDE SEQUENCE [LARGE SCALE GENOMIC DNA]</scope>
</reference>
<comment type="caution">
    <text evidence="3">The sequence shown here is derived from an EMBL/GenBank/DDBJ whole genome shotgun (WGS) entry which is preliminary data.</text>
</comment>
<evidence type="ECO:0000313" key="4">
    <source>
        <dbReference type="Proteomes" id="UP000594638"/>
    </source>
</evidence>
<evidence type="ECO:0000256" key="1">
    <source>
        <dbReference type="ARBA" id="ARBA00008324"/>
    </source>
</evidence>
<dbReference type="InterPro" id="IPR039298">
    <property type="entry name" value="ACOT13"/>
</dbReference>
<dbReference type="Gramene" id="OE9A056592T4">
    <property type="protein sequence ID" value="OE9A056592C4"/>
    <property type="gene ID" value="OE9A056592"/>
</dbReference>